<comment type="caution">
    <text evidence="3">The sequence shown here is derived from an EMBL/GenBank/DDBJ whole genome shotgun (WGS) entry which is preliminary data.</text>
</comment>
<dbReference type="SUPFAM" id="SSF50998">
    <property type="entry name" value="Quinoprotein alcohol dehydrogenase-like"/>
    <property type="match status" value="1"/>
</dbReference>
<name>A0A365H7G7_9ACTN</name>
<feature type="region of interest" description="Disordered" evidence="1">
    <location>
        <begin position="485"/>
        <end position="517"/>
    </location>
</feature>
<dbReference type="RefSeq" id="WP_111867646.1">
    <property type="nucleotide sequence ID" value="NZ_QLYX01000006.1"/>
</dbReference>
<dbReference type="Proteomes" id="UP000251891">
    <property type="component" value="Unassembled WGS sequence"/>
</dbReference>
<dbReference type="OrthoDB" id="3577345at2"/>
<dbReference type="Gene3D" id="2.130.10.10">
    <property type="entry name" value="YVTN repeat-like/Quinoprotein amine dehydrogenase"/>
    <property type="match status" value="1"/>
</dbReference>
<feature type="domain" description="Pyrrolo-quinoline quinone repeat" evidence="2">
    <location>
        <begin position="116"/>
        <end position="255"/>
    </location>
</feature>
<feature type="compositionally biased region" description="Pro residues" evidence="1">
    <location>
        <begin position="493"/>
        <end position="503"/>
    </location>
</feature>
<dbReference type="PANTHER" id="PTHR34512">
    <property type="entry name" value="CELL SURFACE PROTEIN"/>
    <property type="match status" value="1"/>
</dbReference>
<accession>A0A365H7G7</accession>
<proteinExistence type="predicted"/>
<evidence type="ECO:0000313" key="4">
    <source>
        <dbReference type="Proteomes" id="UP000251891"/>
    </source>
</evidence>
<dbReference type="EMBL" id="QLYX01000006">
    <property type="protein sequence ID" value="RAY14213.1"/>
    <property type="molecule type" value="Genomic_DNA"/>
</dbReference>
<gene>
    <name evidence="3" type="ORF">DPM19_14615</name>
</gene>
<evidence type="ECO:0000256" key="1">
    <source>
        <dbReference type="SAM" id="MobiDB-lite"/>
    </source>
</evidence>
<organism evidence="3 4">
    <name type="scientific">Actinomadura craniellae</name>
    <dbReference type="NCBI Taxonomy" id="2231787"/>
    <lineage>
        <taxon>Bacteria</taxon>
        <taxon>Bacillati</taxon>
        <taxon>Actinomycetota</taxon>
        <taxon>Actinomycetes</taxon>
        <taxon>Streptosporangiales</taxon>
        <taxon>Thermomonosporaceae</taxon>
        <taxon>Actinomadura</taxon>
    </lineage>
</organism>
<dbReference type="PANTHER" id="PTHR34512:SF30">
    <property type="entry name" value="OUTER MEMBRANE PROTEIN ASSEMBLY FACTOR BAMB"/>
    <property type="match status" value="1"/>
</dbReference>
<dbReference type="InterPro" id="IPR011047">
    <property type="entry name" value="Quinoprotein_ADH-like_sf"/>
</dbReference>
<protein>
    <recommendedName>
        <fullName evidence="2">Pyrrolo-quinoline quinone repeat domain-containing protein</fullName>
    </recommendedName>
</protein>
<sequence>MALGLVAGVLAVTTTGVLIDRFVLQAEWWQVEHSVTAVPAWPMAGVGPPPGPLTDAWQRVTPVHRDRSSPYDQVAHALVAGRLVTVSGVGLDVRDAHGGDARWHYRRDGWTLLGWAATGGVLAAYLERAGSADERMLVGFDAVTGRLLWRRPGERPAAPARPTLRWPAGSGVVLTADGERRTLYGLSAVTGTRRWTLPLPAGCRLPESAAQASGGDEELAALALDCPGRARMLALDPGRGRVRWSHPLKTAGRPEVTVRGDVTTVSDGGALRGYDGTGREFATRPGEDVCGDAPCPVAVADGRLVVVYRTGTHGRTRRIEAIDVRSGRSLWRRDLPGAPGYAALALAGGRLYGLRPRLAEDLLPAGVDVIDPATGEAATVPVPFAVDPGLDGARPWLAAAGGLLYAAVPQAEPRPGGGVRLVALRGAAGGPGPVELGGTAAADWPDACRLLPERGPAVARFGSHRPRPRRAEVGDVALPRPVSCTYRLDHGPSPTPTPSPTRTPEPGRTPGAESAPAGTLTVTVKWVSADAGSAAALLSALRATQPRARARDDIGGDEAYELGSTAGMIAVRVGRHVVAVNASGSPSAAAPVARVVAAGLRQPPQAP</sequence>
<evidence type="ECO:0000313" key="3">
    <source>
        <dbReference type="EMBL" id="RAY14213.1"/>
    </source>
</evidence>
<dbReference type="InterPro" id="IPR015943">
    <property type="entry name" value="WD40/YVTN_repeat-like_dom_sf"/>
</dbReference>
<dbReference type="InterPro" id="IPR002372">
    <property type="entry name" value="PQQ_rpt_dom"/>
</dbReference>
<dbReference type="Pfam" id="PF13360">
    <property type="entry name" value="PQQ_2"/>
    <property type="match status" value="1"/>
</dbReference>
<evidence type="ECO:0000259" key="2">
    <source>
        <dbReference type="Pfam" id="PF13360"/>
    </source>
</evidence>
<dbReference type="AlphaFoldDB" id="A0A365H7G7"/>
<keyword evidence="4" id="KW-1185">Reference proteome</keyword>
<reference evidence="3 4" key="1">
    <citation type="submission" date="2018-06" db="EMBL/GenBank/DDBJ databases">
        <title>Actinomadura craniellae sp. nov. isolated from marine sponge Craniella sp.</title>
        <authorList>
            <person name="Li L."/>
            <person name="Xu Q.H."/>
            <person name="Lin H.W."/>
            <person name="Lu Y.H."/>
        </authorList>
    </citation>
    <scope>NUCLEOTIDE SEQUENCE [LARGE SCALE GENOMIC DNA]</scope>
    <source>
        <strain evidence="3 4">LHW63021</strain>
    </source>
</reference>